<gene>
    <name evidence="1" type="ORF">D1970_10490</name>
</gene>
<proteinExistence type="predicted"/>
<comment type="caution">
    <text evidence="1">The sequence shown here is derived from an EMBL/GenBank/DDBJ whole genome shotgun (WGS) entry which is preliminary data.</text>
</comment>
<sequence length="85" mass="9894">MERKRPKIKNKVEIPVNIFKGEKLIAECPSIQEAARFFKKETNSKRYNWSAINKGIWYGDSYSKDGATYFFTTDIEAVKRKLGTL</sequence>
<keyword evidence="2" id="KW-1185">Reference proteome</keyword>
<accession>A0A398BBE8</accession>
<dbReference type="RefSeq" id="WP_119112814.1">
    <property type="nucleotide sequence ID" value="NZ_CBCSEO010000016.1"/>
</dbReference>
<dbReference type="EMBL" id="QWVT01000016">
    <property type="protein sequence ID" value="RID85190.1"/>
    <property type="molecule type" value="Genomic_DNA"/>
</dbReference>
<evidence type="ECO:0000313" key="1">
    <source>
        <dbReference type="EMBL" id="RID85190.1"/>
    </source>
</evidence>
<name>A0A398BBE8_9BACI</name>
<protein>
    <submittedName>
        <fullName evidence="1">Uncharacterized protein</fullName>
    </submittedName>
</protein>
<reference evidence="1 2" key="1">
    <citation type="submission" date="2018-08" db="EMBL/GenBank/DDBJ databases">
        <title>Bacillus jemisoniae sp. nov., Bacillus chryseoplanitiae sp. nov., Bacillus resnikiae sp. nov., and Bacillus frankliniae sp. nov., isolated from Viking spacecraft and associated surfaces.</title>
        <authorList>
            <person name="Seuylemezian A."/>
            <person name="Vaishampayan P."/>
        </authorList>
    </citation>
    <scope>NUCLEOTIDE SEQUENCE [LARGE SCALE GENOMIC DNA]</scope>
    <source>
        <strain evidence="1 2">JJ-247</strain>
    </source>
</reference>
<dbReference type="OrthoDB" id="2881615at2"/>
<organism evidence="1 2">
    <name type="scientific">Mesobacillus zeae</name>
    <dbReference type="NCBI Taxonomy" id="1917180"/>
    <lineage>
        <taxon>Bacteria</taxon>
        <taxon>Bacillati</taxon>
        <taxon>Bacillota</taxon>
        <taxon>Bacilli</taxon>
        <taxon>Bacillales</taxon>
        <taxon>Bacillaceae</taxon>
        <taxon>Mesobacillus</taxon>
    </lineage>
</organism>
<dbReference type="AlphaFoldDB" id="A0A398BBE8"/>
<dbReference type="Proteomes" id="UP000265816">
    <property type="component" value="Unassembled WGS sequence"/>
</dbReference>
<evidence type="ECO:0000313" key="2">
    <source>
        <dbReference type="Proteomes" id="UP000265816"/>
    </source>
</evidence>